<keyword evidence="3" id="KW-0067">ATP-binding</keyword>
<keyword evidence="3" id="KW-0347">Helicase</keyword>
<dbReference type="RefSeq" id="WP_218324516.1">
    <property type="nucleotide sequence ID" value="NZ_JAHUZB010000001.1"/>
</dbReference>
<dbReference type="InterPro" id="IPR006935">
    <property type="entry name" value="Helicase/UvrB_N"/>
</dbReference>
<keyword evidence="4" id="KW-1185">Reference proteome</keyword>
<evidence type="ECO:0000259" key="2">
    <source>
        <dbReference type="PROSITE" id="PS51194"/>
    </source>
</evidence>
<reference evidence="3 4" key="1">
    <citation type="submission" date="2021-06" db="EMBL/GenBank/DDBJ databases">
        <title>Enterococcus alishanensis sp. nov., a novel lactic acid bacterium isolated from fresh coffee beans.</title>
        <authorList>
            <person name="Chen Y.-S."/>
        </authorList>
    </citation>
    <scope>NUCLEOTIDE SEQUENCE [LARGE SCALE GENOMIC DNA]</scope>
    <source>
        <strain evidence="3 4">ALS3</strain>
    </source>
</reference>
<dbReference type="InterPro" id="IPR013670">
    <property type="entry name" value="EcoEI_R_C_dom"/>
</dbReference>
<gene>
    <name evidence="3" type="ORF">KUA55_02095</name>
</gene>
<dbReference type="InterPro" id="IPR001650">
    <property type="entry name" value="Helicase_C-like"/>
</dbReference>
<dbReference type="Pfam" id="PF04851">
    <property type="entry name" value="ResIII"/>
    <property type="match status" value="1"/>
</dbReference>
<accession>A0ABS6T993</accession>
<dbReference type="InterPro" id="IPR014001">
    <property type="entry name" value="Helicase_ATP-bd"/>
</dbReference>
<dbReference type="PANTHER" id="PTHR47396">
    <property type="entry name" value="TYPE I RESTRICTION ENZYME ECOKI R PROTEIN"/>
    <property type="match status" value="1"/>
</dbReference>
<keyword evidence="3" id="KW-0378">Hydrolase</keyword>
<dbReference type="Pfam" id="PF00271">
    <property type="entry name" value="Helicase_C"/>
    <property type="match status" value="1"/>
</dbReference>
<dbReference type="InterPro" id="IPR007409">
    <property type="entry name" value="Restrct_endonuc_type1_HsdR_N"/>
</dbReference>
<keyword evidence="3" id="KW-0547">Nucleotide-binding</keyword>
<comment type="caution">
    <text evidence="3">The sequence shown here is derived from an EMBL/GenBank/DDBJ whole genome shotgun (WGS) entry which is preliminary data.</text>
</comment>
<dbReference type="GO" id="GO:0004386">
    <property type="term" value="F:helicase activity"/>
    <property type="evidence" value="ECO:0007669"/>
    <property type="project" value="UniProtKB-KW"/>
</dbReference>
<protein>
    <submittedName>
        <fullName evidence="3">DEAD/DEAH box helicase family protein</fullName>
    </submittedName>
</protein>
<feature type="domain" description="Helicase ATP-binding" evidence="1">
    <location>
        <begin position="360"/>
        <end position="523"/>
    </location>
</feature>
<dbReference type="Pfam" id="PF08463">
    <property type="entry name" value="EcoEI_R_C"/>
    <property type="match status" value="1"/>
</dbReference>
<dbReference type="SMART" id="SM00487">
    <property type="entry name" value="DEXDc"/>
    <property type="match status" value="1"/>
</dbReference>
<evidence type="ECO:0000259" key="1">
    <source>
        <dbReference type="PROSITE" id="PS51192"/>
    </source>
</evidence>
<name>A0ABS6T993_9ENTE</name>
<proteinExistence type="predicted"/>
<dbReference type="PANTHER" id="PTHR47396:SF1">
    <property type="entry name" value="ATP-DEPENDENT HELICASE IRC3-RELATED"/>
    <property type="match status" value="1"/>
</dbReference>
<dbReference type="EMBL" id="JAHUZB010000001">
    <property type="protein sequence ID" value="MBV7389455.1"/>
    <property type="molecule type" value="Genomic_DNA"/>
</dbReference>
<dbReference type="CDD" id="cd18799">
    <property type="entry name" value="SF2_C_EcoAI-like"/>
    <property type="match status" value="1"/>
</dbReference>
<dbReference type="Proteomes" id="UP000774130">
    <property type="component" value="Unassembled WGS sequence"/>
</dbReference>
<evidence type="ECO:0000313" key="3">
    <source>
        <dbReference type="EMBL" id="MBV7389455.1"/>
    </source>
</evidence>
<dbReference type="PROSITE" id="PS51192">
    <property type="entry name" value="HELICASE_ATP_BIND_1"/>
    <property type="match status" value="1"/>
</dbReference>
<dbReference type="InterPro" id="IPR050742">
    <property type="entry name" value="Helicase_Restrict-Modif_Enz"/>
</dbReference>
<feature type="domain" description="Helicase C-terminal" evidence="2">
    <location>
        <begin position="596"/>
        <end position="765"/>
    </location>
</feature>
<dbReference type="CDD" id="cd18032">
    <property type="entry name" value="DEXHc_RE_I_III_res"/>
    <property type="match status" value="1"/>
</dbReference>
<sequence length="1118" mass="130361">MGNFDFLTKDKDYQGFAQACIDTEKAMNVSTIMVAICCRRALELSVKWVYQFDSELKVPYRDNLSSLVNQREFQDILDPNLLPAIRFIIKLGNVAVHNNATVKREEAILAIKNLFQFILWIDYCYGENYQDRTFNEAVLSLSKTIKEKESPRQLEELTEKINVTDPPLKELQQSLPDETRVDFMNKRKSTVESGNYDFRIDKISESETRKRYIDIELRLAGWKFDENIEIEEKIEGMPNKSGFGKIDYVLYGKNGLPLAIVEAKRTMKSPKEGRQQAKLYADLLGKKKDQKPIVFYTNGFETWMIEEPYPAREVSGFYTQDELQLIIDRRETKRSLNSITINDDITNRFYQKEAIINTCEAFENRQRESLLVMATGSGKTRTVISIVDVLTQANWAKNVLFLADRTSLVKQAFRNFNQLLPNLSLCNLLEANTEKNNPRTSRMIFSTYPTMMNAIDSVKHEENWLFTVGHFDLIIVDEAHRSIYQKYRAIFDYFDSLIVGLTATPREDIDKNTYDLFNLENGVPTYAYDLDKAVDDGFLVKYKTIETELKIPSEGIHYEDLTEEEKQAFDDTFEDEPEVKDIDPEAINEWLFNKHTIDLVLKEIMNKGIQDSSGDEIGKTIIFAKNHRHAEMIKERFDLLFPYKGDSYADVIDYSVNYHQSLIDTFSVKEKYPQIAISVDMLDTGIDVPEVVNLVFFKKIRSKIKFWQMLGRGTRLCENLFGPGQDKDGFLIFDYGRNFEFFREDKQIGEARLVTPLTQRLFNLKVELIYELQAIQYQESSFISYRTELVNQLFSFVQQLDQNYFMVRMEIKHVDKFSHLDSWKALTILNVNDLKKHISPLIEPEKDDELAKRFDLWVFTIELSTLTKSNATRAIRQVMESAQELQKLGTIPQILEQKELIKKIQEPEFWEQPTLETLEEVRLALRELIRFIPKYTQRIYYTNFEDEIISIHEDDAPLLKVNDLRSYKEKVENYIRAHLDNTAVYKLHHNRPLTKKDVEMLEEVLWEKLGSKDQYKESYGEKSVTLLVRELIGLDKGAAKAVFSDFLSTEKLNSQQSEFIKLIIAYVVQNGYLEKAQLLEDPFKRIGTIVNLFGDNQRQIQTLIQSIDSINDNAKIIN</sequence>
<organism evidence="3 4">
    <name type="scientific">Enterococcus alishanensis</name>
    <dbReference type="NCBI Taxonomy" id="1303817"/>
    <lineage>
        <taxon>Bacteria</taxon>
        <taxon>Bacillati</taxon>
        <taxon>Bacillota</taxon>
        <taxon>Bacilli</taxon>
        <taxon>Lactobacillales</taxon>
        <taxon>Enterococcaceae</taxon>
        <taxon>Enterococcus</taxon>
    </lineage>
</organism>
<evidence type="ECO:0000313" key="4">
    <source>
        <dbReference type="Proteomes" id="UP000774130"/>
    </source>
</evidence>
<dbReference type="Pfam" id="PF04313">
    <property type="entry name" value="HSDR_N"/>
    <property type="match status" value="1"/>
</dbReference>
<dbReference type="PROSITE" id="PS51194">
    <property type="entry name" value="HELICASE_CTER"/>
    <property type="match status" value="1"/>
</dbReference>